<dbReference type="InterPro" id="IPR013087">
    <property type="entry name" value="Znf_C2H2_type"/>
</dbReference>
<evidence type="ECO:0000256" key="1">
    <source>
        <dbReference type="ARBA" id="ARBA00004123"/>
    </source>
</evidence>
<dbReference type="PANTHER" id="PTHR26374">
    <property type="entry name" value="ZINC FINGER PROTEIN ZAT5"/>
    <property type="match status" value="1"/>
</dbReference>
<dbReference type="SMART" id="SM00355">
    <property type="entry name" value="ZnF_C2H2"/>
    <property type="match status" value="2"/>
</dbReference>
<evidence type="ECO:0000256" key="2">
    <source>
        <dbReference type="ARBA" id="ARBA00022723"/>
    </source>
</evidence>
<dbReference type="PROSITE" id="PS00028">
    <property type="entry name" value="ZINC_FINGER_C2H2_1"/>
    <property type="match status" value="2"/>
</dbReference>
<dbReference type="Gramene" id="Kaladp0070s0077.1.v1.1">
    <property type="protein sequence ID" value="Kaladp0070s0077.1.v1.1.CDS.1"/>
    <property type="gene ID" value="Kaladp0070s0077.v1.1"/>
</dbReference>
<dbReference type="GO" id="GO:0010200">
    <property type="term" value="P:response to chitin"/>
    <property type="evidence" value="ECO:0007669"/>
    <property type="project" value="TreeGrafter"/>
</dbReference>
<name>A0A7N0UIQ4_KALFE</name>
<keyword evidence="6" id="KW-0805">Transcription regulation</keyword>
<dbReference type="Gene3D" id="3.30.160.60">
    <property type="entry name" value="Classic Zinc Finger"/>
    <property type="match status" value="1"/>
</dbReference>
<feature type="domain" description="C2H2-type" evidence="11">
    <location>
        <begin position="42"/>
        <end position="69"/>
    </location>
</feature>
<comment type="subcellular location">
    <subcellularLocation>
        <location evidence="1">Nucleus</location>
    </subcellularLocation>
</comment>
<dbReference type="PANTHER" id="PTHR26374:SF379">
    <property type="entry name" value="ZINC FINGER PROTEIN ZAT12"/>
    <property type="match status" value="1"/>
</dbReference>
<feature type="domain" description="C2H2-type" evidence="11">
    <location>
        <begin position="90"/>
        <end position="117"/>
    </location>
</feature>
<protein>
    <recommendedName>
        <fullName evidence="11">C2H2-type domain-containing protein</fullName>
    </recommendedName>
</protein>
<sequence>MSSSCEETPSTPTVEMAATCLMLLSKLDESHAQPSRDDVRAFECRTCGKRFTTFQALGGHRASHKKPKPDHDCFSQSKKTTAAPPRPKAHECAICGAEFALGQALGGHMRRHRDGASGGVLEIGSGDTTTFGAVHVKCKRVCLKMDLNLTPGENDLQTCVPDLKLQLGKRESEMRMESGTVQEYDLRLQMIKRRRFRDALLGLVAL</sequence>
<evidence type="ECO:0000256" key="7">
    <source>
        <dbReference type="ARBA" id="ARBA00023163"/>
    </source>
</evidence>
<keyword evidence="5" id="KW-0862">Zinc</keyword>
<evidence type="ECO:0000313" key="13">
    <source>
        <dbReference type="Proteomes" id="UP000594263"/>
    </source>
</evidence>
<keyword evidence="8" id="KW-0539">Nucleus</keyword>
<dbReference type="AlphaFoldDB" id="A0A7N0UIQ4"/>
<dbReference type="SUPFAM" id="SSF57667">
    <property type="entry name" value="beta-beta-alpha zinc fingers"/>
    <property type="match status" value="1"/>
</dbReference>
<evidence type="ECO:0000256" key="5">
    <source>
        <dbReference type="ARBA" id="ARBA00022833"/>
    </source>
</evidence>
<evidence type="ECO:0000256" key="4">
    <source>
        <dbReference type="ARBA" id="ARBA00022771"/>
    </source>
</evidence>
<proteinExistence type="predicted"/>
<reference evidence="12" key="1">
    <citation type="submission" date="2021-01" db="UniProtKB">
        <authorList>
            <consortium name="EnsemblPlants"/>
        </authorList>
    </citation>
    <scope>IDENTIFICATION</scope>
</reference>
<evidence type="ECO:0000313" key="12">
    <source>
        <dbReference type="EnsemblPlants" id="Kaladp0070s0077.1.v1.1.CDS.1"/>
    </source>
</evidence>
<dbReference type="GO" id="GO:0008270">
    <property type="term" value="F:zinc ion binding"/>
    <property type="evidence" value="ECO:0007669"/>
    <property type="project" value="UniProtKB-KW"/>
</dbReference>
<dbReference type="InterPro" id="IPR036236">
    <property type="entry name" value="Znf_C2H2_sf"/>
</dbReference>
<dbReference type="Pfam" id="PF13912">
    <property type="entry name" value="zf-C2H2_6"/>
    <property type="match status" value="2"/>
</dbReference>
<evidence type="ECO:0000259" key="11">
    <source>
        <dbReference type="PROSITE" id="PS50157"/>
    </source>
</evidence>
<keyword evidence="13" id="KW-1185">Reference proteome</keyword>
<dbReference type="EnsemblPlants" id="Kaladp0070s0077.1.v1.1">
    <property type="protein sequence ID" value="Kaladp0070s0077.1.v1.1.CDS.1"/>
    <property type="gene ID" value="Kaladp0070s0077.v1.1"/>
</dbReference>
<evidence type="ECO:0000256" key="6">
    <source>
        <dbReference type="ARBA" id="ARBA00023015"/>
    </source>
</evidence>
<evidence type="ECO:0000256" key="9">
    <source>
        <dbReference type="PROSITE-ProRule" id="PRU00042"/>
    </source>
</evidence>
<accession>A0A7N0UIQ4</accession>
<keyword evidence="4 9" id="KW-0863">Zinc-finger</keyword>
<keyword evidence="2" id="KW-0479">Metal-binding</keyword>
<evidence type="ECO:0000256" key="8">
    <source>
        <dbReference type="ARBA" id="ARBA00023242"/>
    </source>
</evidence>
<dbReference type="OMA" id="RLHGCPI"/>
<dbReference type="Proteomes" id="UP000594263">
    <property type="component" value="Unplaced"/>
</dbReference>
<dbReference type="GO" id="GO:0005634">
    <property type="term" value="C:nucleus"/>
    <property type="evidence" value="ECO:0007669"/>
    <property type="project" value="UniProtKB-SubCell"/>
</dbReference>
<evidence type="ECO:0000256" key="10">
    <source>
        <dbReference type="SAM" id="MobiDB-lite"/>
    </source>
</evidence>
<dbReference type="PROSITE" id="PS50157">
    <property type="entry name" value="ZINC_FINGER_C2H2_2"/>
    <property type="match status" value="2"/>
</dbReference>
<feature type="region of interest" description="Disordered" evidence="10">
    <location>
        <begin position="58"/>
        <end position="85"/>
    </location>
</feature>
<keyword evidence="3" id="KW-0677">Repeat</keyword>
<evidence type="ECO:0000256" key="3">
    <source>
        <dbReference type="ARBA" id="ARBA00022737"/>
    </source>
</evidence>
<organism evidence="12 13">
    <name type="scientific">Kalanchoe fedtschenkoi</name>
    <name type="common">Lavender scallops</name>
    <name type="synonym">South American air plant</name>
    <dbReference type="NCBI Taxonomy" id="63787"/>
    <lineage>
        <taxon>Eukaryota</taxon>
        <taxon>Viridiplantae</taxon>
        <taxon>Streptophyta</taxon>
        <taxon>Embryophyta</taxon>
        <taxon>Tracheophyta</taxon>
        <taxon>Spermatophyta</taxon>
        <taxon>Magnoliopsida</taxon>
        <taxon>eudicotyledons</taxon>
        <taxon>Gunneridae</taxon>
        <taxon>Pentapetalae</taxon>
        <taxon>Saxifragales</taxon>
        <taxon>Crassulaceae</taxon>
        <taxon>Kalanchoe</taxon>
    </lineage>
</organism>
<keyword evidence="7" id="KW-0804">Transcription</keyword>